<comment type="subcellular location">
    <subcellularLocation>
        <location evidence="2">Gas vesicle</location>
    </subcellularLocation>
</comment>
<evidence type="ECO:0000313" key="6">
    <source>
        <dbReference type="Proteomes" id="UP001154312"/>
    </source>
</evidence>
<evidence type="ECO:0000256" key="4">
    <source>
        <dbReference type="SAM" id="MobiDB-lite"/>
    </source>
</evidence>
<gene>
    <name evidence="5" type="ORF">L7E55_04370</name>
</gene>
<evidence type="ECO:0000256" key="2">
    <source>
        <dbReference type="ARBA" id="ARBA00035108"/>
    </source>
</evidence>
<dbReference type="EMBL" id="JAKOAV010000005">
    <property type="protein sequence ID" value="MDF9407598.1"/>
    <property type="molecule type" value="Genomic_DNA"/>
</dbReference>
<evidence type="ECO:0000313" key="5">
    <source>
        <dbReference type="EMBL" id="MDF9407598.1"/>
    </source>
</evidence>
<dbReference type="InterPro" id="IPR009430">
    <property type="entry name" value="GvpL/GvpF"/>
</dbReference>
<name>A0A9X4H4W5_9FIRM</name>
<evidence type="ECO:0000256" key="3">
    <source>
        <dbReference type="ARBA" id="ARBA00035643"/>
    </source>
</evidence>
<dbReference type="PANTHER" id="PTHR36852">
    <property type="entry name" value="PROTEIN GVPL 2"/>
    <property type="match status" value="1"/>
</dbReference>
<comment type="similarity">
    <text evidence="3">Belongs to the gas vesicle GvpF/GvpL family.</text>
</comment>
<protein>
    <submittedName>
        <fullName evidence="5">GvpL/GvpF family gas vesicle protein</fullName>
    </submittedName>
</protein>
<keyword evidence="1" id="KW-0304">Gas vesicle</keyword>
<dbReference type="GO" id="GO:0031411">
    <property type="term" value="C:gas vesicle"/>
    <property type="evidence" value="ECO:0007669"/>
    <property type="project" value="UniProtKB-SubCell"/>
</dbReference>
<sequence length="379" mass="41851">MALRVDDGGSGLMNQNVAAVSSVARLLVKAELKKMGLEKEILVAAREVLQQAVRDAIRAVLIETAGMKGASDLTVQVDMAEVLRHTSPAAEAQADPKIESPVSPGCHEPLQSQEHAPAAAPTGLYIYGVAAGEDDFEMGVAGVAGCRVYALAAAGLCAVVHDCSTEPYRPDSDEQAKEWLFAHQEVLDRAKERLETILPMGFNTIIHSAARKPQEVLREWLSQECGRLKSMLDRLRGKEEFAIKILVPEEVLKKVALREDSRLQELQRELEGKPEGTRYLYKERLEKAVKDSLEEMAEVYFRKVYRALHRLCADIRVEKTKQGPPGKRMIASLSCLVEKDLVPALSETLAEIKQQEALDIDFTGPWPPYSFVSQPVVPS</sequence>
<keyword evidence="6" id="KW-1185">Reference proteome</keyword>
<comment type="caution">
    <text evidence="5">The sequence shown here is derived from an EMBL/GenBank/DDBJ whole genome shotgun (WGS) entry which is preliminary data.</text>
</comment>
<dbReference type="AlphaFoldDB" id="A0A9X4H4W5"/>
<dbReference type="Pfam" id="PF06386">
    <property type="entry name" value="GvpL_GvpF"/>
    <property type="match status" value="1"/>
</dbReference>
<organism evidence="5 6">
    <name type="scientific">Pelotomaculum isophthalicicum JI</name>
    <dbReference type="NCBI Taxonomy" id="947010"/>
    <lineage>
        <taxon>Bacteria</taxon>
        <taxon>Bacillati</taxon>
        <taxon>Bacillota</taxon>
        <taxon>Clostridia</taxon>
        <taxon>Eubacteriales</taxon>
        <taxon>Desulfotomaculaceae</taxon>
        <taxon>Pelotomaculum</taxon>
    </lineage>
</organism>
<accession>A0A9X4H4W5</accession>
<dbReference type="Proteomes" id="UP001154312">
    <property type="component" value="Unassembled WGS sequence"/>
</dbReference>
<proteinExistence type="inferred from homology"/>
<dbReference type="GO" id="GO:0031412">
    <property type="term" value="P:gas vesicle organization"/>
    <property type="evidence" value="ECO:0007669"/>
    <property type="project" value="InterPro"/>
</dbReference>
<feature type="region of interest" description="Disordered" evidence="4">
    <location>
        <begin position="88"/>
        <end position="114"/>
    </location>
</feature>
<evidence type="ECO:0000256" key="1">
    <source>
        <dbReference type="ARBA" id="ARBA00022987"/>
    </source>
</evidence>
<reference evidence="5" key="1">
    <citation type="submission" date="2022-02" db="EMBL/GenBank/DDBJ databases">
        <authorList>
            <person name="Leng L."/>
        </authorList>
    </citation>
    <scope>NUCLEOTIDE SEQUENCE</scope>
    <source>
        <strain evidence="5">JI</strain>
    </source>
</reference>
<dbReference type="PANTHER" id="PTHR36852:SF1">
    <property type="entry name" value="PROTEIN GVPL 2"/>
    <property type="match status" value="1"/>
</dbReference>
<dbReference type="RefSeq" id="WP_277442830.1">
    <property type="nucleotide sequence ID" value="NZ_JAKOAV010000005.1"/>
</dbReference>